<dbReference type="Proteomes" id="UP000530268">
    <property type="component" value="Unassembled WGS sequence"/>
</dbReference>
<dbReference type="RefSeq" id="WP_184567553.1">
    <property type="nucleotide sequence ID" value="NZ_JACIEI010000016.1"/>
</dbReference>
<evidence type="ECO:0000313" key="2">
    <source>
        <dbReference type="EMBL" id="MBB3995545.1"/>
    </source>
</evidence>
<keyword evidence="1" id="KW-0233">DNA recombination</keyword>
<keyword evidence="3" id="KW-1185">Reference proteome</keyword>
<name>A0A7W6E6B9_9RHOB</name>
<dbReference type="InterPro" id="IPR013762">
    <property type="entry name" value="Integrase-like_cat_sf"/>
</dbReference>
<dbReference type="AlphaFoldDB" id="A0A7W6E6B9"/>
<dbReference type="GO" id="GO:0006310">
    <property type="term" value="P:DNA recombination"/>
    <property type="evidence" value="ECO:0007669"/>
    <property type="project" value="UniProtKB-KW"/>
</dbReference>
<dbReference type="InterPro" id="IPR011010">
    <property type="entry name" value="DNA_brk_join_enz"/>
</dbReference>
<comment type="caution">
    <text evidence="2">The sequence shown here is derived from an EMBL/GenBank/DDBJ whole genome shotgun (WGS) entry which is preliminary data.</text>
</comment>
<dbReference type="SUPFAM" id="SSF56349">
    <property type="entry name" value="DNA breaking-rejoining enzymes"/>
    <property type="match status" value="1"/>
</dbReference>
<evidence type="ECO:0000256" key="1">
    <source>
        <dbReference type="ARBA" id="ARBA00023172"/>
    </source>
</evidence>
<protein>
    <submittedName>
        <fullName evidence="2">Uncharacterized protein</fullName>
    </submittedName>
</protein>
<dbReference type="GO" id="GO:0015074">
    <property type="term" value="P:DNA integration"/>
    <property type="evidence" value="ECO:0007669"/>
    <property type="project" value="InterPro"/>
</dbReference>
<proteinExistence type="predicted"/>
<dbReference type="GO" id="GO:0003677">
    <property type="term" value="F:DNA binding"/>
    <property type="evidence" value="ECO:0007669"/>
    <property type="project" value="InterPro"/>
</dbReference>
<organism evidence="2 3">
    <name type="scientific">Sulfitobacter undariae</name>
    <dbReference type="NCBI Taxonomy" id="1563671"/>
    <lineage>
        <taxon>Bacteria</taxon>
        <taxon>Pseudomonadati</taxon>
        <taxon>Pseudomonadota</taxon>
        <taxon>Alphaproteobacteria</taxon>
        <taxon>Rhodobacterales</taxon>
        <taxon>Roseobacteraceae</taxon>
        <taxon>Sulfitobacter</taxon>
    </lineage>
</organism>
<gene>
    <name evidence="2" type="ORF">GGR95_003202</name>
</gene>
<sequence>MMTLADAIQNLKAGAYPFSEANGKKIIGSANKCARLPAYNCPVEMVPVDLDAFEGKWSKKLKNKDTPEGFDNFRQFKVWHSNVKTLMNHASGRHAEALMQRKQEDDWKRLRDGVSSIIENHEKSGVQATDLISLTVLQSVAREHGVQPASLTKENLKLWMHNMADAGRRNALRKSACLLDKLHHFSGHLSSSLLPSIIGALPKVTKTRQTPAFPHSVADAIDTYLHELSVGEKYKGLAANHSRKPLSPRTIKSVREQLAWYFTCLIELGHLDPEGEVDIRKLMSLENILAAFDAETAGEFYWKPLAKTTNKKNMGAVFRFARRFHPEFFDVQQEFFKGSYFVDWDTMTKENQDFCRRLVQSPRRSLKFMNLPKHLFEDAVEQIARFDSLSEGQKANALRLAVAAAASAILMFIPLRADTLINLKVTGEDANIFFLDESKDVRLSIEASMMKNKKSMVANYGRRGKVNPAKILNWWMREARPLVMEQIQTPDPTMLFGGARYHYLAAGWRLATAGQDIYMTLHQVRHGIASILINHPGVNVDDIAAVLNNTPTTVLKTYAFFDREKSIQVGMAGLKAVNAALEKGFRG</sequence>
<evidence type="ECO:0000313" key="3">
    <source>
        <dbReference type="Proteomes" id="UP000530268"/>
    </source>
</evidence>
<dbReference type="EMBL" id="JACIEI010000016">
    <property type="protein sequence ID" value="MBB3995545.1"/>
    <property type="molecule type" value="Genomic_DNA"/>
</dbReference>
<accession>A0A7W6E6B9</accession>
<reference evidence="2 3" key="1">
    <citation type="submission" date="2020-08" db="EMBL/GenBank/DDBJ databases">
        <title>Genomic Encyclopedia of Type Strains, Phase IV (KMG-IV): sequencing the most valuable type-strain genomes for metagenomic binning, comparative biology and taxonomic classification.</title>
        <authorList>
            <person name="Goeker M."/>
        </authorList>
    </citation>
    <scope>NUCLEOTIDE SEQUENCE [LARGE SCALE GENOMIC DNA]</scope>
    <source>
        <strain evidence="2 3">DSM 102234</strain>
    </source>
</reference>
<dbReference type="Gene3D" id="1.10.443.10">
    <property type="entry name" value="Intergrase catalytic core"/>
    <property type="match status" value="1"/>
</dbReference>